<dbReference type="GO" id="GO:0003723">
    <property type="term" value="F:RNA binding"/>
    <property type="evidence" value="ECO:0007669"/>
    <property type="project" value="TreeGrafter"/>
</dbReference>
<evidence type="ECO:0000313" key="2">
    <source>
        <dbReference type="Proteomes" id="UP001231518"/>
    </source>
</evidence>
<evidence type="ECO:0008006" key="3">
    <source>
        <dbReference type="Google" id="ProtNLM"/>
    </source>
</evidence>
<dbReference type="GO" id="GO:0007005">
    <property type="term" value="P:mitochondrion organization"/>
    <property type="evidence" value="ECO:0007669"/>
    <property type="project" value="TreeGrafter"/>
</dbReference>
<dbReference type="InterPro" id="IPR034629">
    <property type="entry name" value="PTCD2"/>
</dbReference>
<dbReference type="PANTHER" id="PTHR14700:SF0">
    <property type="entry name" value="PENTATRICOPEPTIDE REPEAT-CONTAINING PROTEIN 2, MITOCHONDRIAL"/>
    <property type="match status" value="1"/>
</dbReference>
<dbReference type="InterPro" id="IPR011990">
    <property type="entry name" value="TPR-like_helical_dom_sf"/>
</dbReference>
<dbReference type="PANTHER" id="PTHR14700">
    <property type="entry name" value="PENTATRICOPEPTIDE REPEAT-CONTAINING PROTEIN 2, MITOCHONDRIAL"/>
    <property type="match status" value="1"/>
</dbReference>
<dbReference type="GO" id="GO:0050684">
    <property type="term" value="P:regulation of mRNA processing"/>
    <property type="evidence" value="ECO:0007669"/>
    <property type="project" value="InterPro"/>
</dbReference>
<organism evidence="1 2">
    <name type="scientific">Mythimna separata</name>
    <name type="common">Oriental armyworm</name>
    <name type="synonym">Pseudaletia separata</name>
    <dbReference type="NCBI Taxonomy" id="271217"/>
    <lineage>
        <taxon>Eukaryota</taxon>
        <taxon>Metazoa</taxon>
        <taxon>Ecdysozoa</taxon>
        <taxon>Arthropoda</taxon>
        <taxon>Hexapoda</taxon>
        <taxon>Insecta</taxon>
        <taxon>Pterygota</taxon>
        <taxon>Neoptera</taxon>
        <taxon>Endopterygota</taxon>
        <taxon>Lepidoptera</taxon>
        <taxon>Glossata</taxon>
        <taxon>Ditrysia</taxon>
        <taxon>Noctuoidea</taxon>
        <taxon>Noctuidae</taxon>
        <taxon>Noctuinae</taxon>
        <taxon>Hadenini</taxon>
        <taxon>Mythimna</taxon>
    </lineage>
</organism>
<comment type="caution">
    <text evidence="1">The sequence shown here is derived from an EMBL/GenBank/DDBJ whole genome shotgun (WGS) entry which is preliminary data.</text>
</comment>
<dbReference type="GO" id="GO:0005739">
    <property type="term" value="C:mitochondrion"/>
    <property type="evidence" value="ECO:0007669"/>
    <property type="project" value="InterPro"/>
</dbReference>
<dbReference type="EMBL" id="JARGEI010000016">
    <property type="protein sequence ID" value="KAJ8717901.1"/>
    <property type="molecule type" value="Genomic_DNA"/>
</dbReference>
<accession>A0AAD8DRN6</accession>
<dbReference type="Gene3D" id="1.25.40.10">
    <property type="entry name" value="Tetratricopeptide repeat domain"/>
    <property type="match status" value="1"/>
</dbReference>
<gene>
    <name evidence="1" type="ORF">PYW07_005831</name>
</gene>
<name>A0AAD8DRN6_MYTSE</name>
<evidence type="ECO:0000313" key="1">
    <source>
        <dbReference type="EMBL" id="KAJ8717901.1"/>
    </source>
</evidence>
<keyword evidence="2" id="KW-1185">Reference proteome</keyword>
<protein>
    <recommendedName>
        <fullName evidence="3">Pentatricopeptide repeat-containing protein 2</fullName>
    </recommendedName>
</protein>
<dbReference type="AlphaFoldDB" id="A0AAD8DRN6"/>
<dbReference type="Proteomes" id="UP001231518">
    <property type="component" value="Chromosome 18"/>
</dbReference>
<sequence length="383" mass="44424">MSIIVNSLARSSFYANIRLITPYRGVHVTQVRNLYSPAALGIDNFLQTRKRAKEQFTSYAEKFRTKMNEFVSSQDNMIFTEDLKNMIHLAEPTDLKLILSMIQKFNSQNSELRFGSYVFGPVVMRMFHFLDAPKEALECYYDPKNDGFFDQQVSYHILLDLLYNHEMYDEMYKIFDRLQQKQINMSKFPKYSVVMILAACYKQNTPKSLQYASKLWSEMASAGSVPVRRACAFFAALALKQGAPHIAMESISSQKQHYVTVRNIKTMALADMGRVEDTLPILRSVLDIDSPSQKDKHTYFEETIQRVRKAVEKSKNKDVQKAFEDIAKALKDRGLIENKTLDQLITTEIERQKPLDTSSRLPRVPYQQFNRPQLGPRYKKKIV</sequence>
<proteinExistence type="predicted"/>
<reference evidence="1" key="1">
    <citation type="submission" date="2023-03" db="EMBL/GenBank/DDBJ databases">
        <title>Chromosome-level genomes of two armyworms, Mythimna separata and Mythimna loreyi, provide insights into the biosynthesis and reception of sex pheromones.</title>
        <authorList>
            <person name="Zhao H."/>
        </authorList>
    </citation>
    <scope>NUCLEOTIDE SEQUENCE</scope>
    <source>
        <strain evidence="1">BeijingLab</strain>
        <tissue evidence="1">Pupa</tissue>
    </source>
</reference>